<dbReference type="EMBL" id="JACRUM010000001">
    <property type="protein sequence ID" value="MBC5861860.1"/>
    <property type="molecule type" value="Genomic_DNA"/>
</dbReference>
<accession>A0ABR7JBI7</accession>
<keyword evidence="3" id="KW-1185">Reference proteome</keyword>
<organism evidence="2 3">
    <name type="scientific">Flavobacterium turcicum</name>
    <dbReference type="NCBI Taxonomy" id="2764718"/>
    <lineage>
        <taxon>Bacteria</taxon>
        <taxon>Pseudomonadati</taxon>
        <taxon>Bacteroidota</taxon>
        <taxon>Flavobacteriia</taxon>
        <taxon>Flavobacteriales</taxon>
        <taxon>Flavobacteriaceae</taxon>
        <taxon>Flavobacterium</taxon>
    </lineage>
</organism>
<name>A0ABR7JBI7_9FLAO</name>
<dbReference type="Pfam" id="PF10543">
    <property type="entry name" value="ORF6N"/>
    <property type="match status" value="1"/>
</dbReference>
<evidence type="ECO:0000313" key="2">
    <source>
        <dbReference type="EMBL" id="MBC5861860.1"/>
    </source>
</evidence>
<dbReference type="InterPro" id="IPR018873">
    <property type="entry name" value="KilA-N_DNA-bd_domain"/>
</dbReference>
<protein>
    <submittedName>
        <fullName evidence="2">ORF6N domain-containing protein</fullName>
    </submittedName>
</protein>
<reference evidence="2 3" key="1">
    <citation type="submission" date="2020-08" db="EMBL/GenBank/DDBJ databases">
        <title>Description of novel Flavobacterium F-400 isolate.</title>
        <authorList>
            <person name="Saticioglu I."/>
            <person name="Duman M."/>
            <person name="Altun S."/>
        </authorList>
    </citation>
    <scope>NUCLEOTIDE SEQUENCE [LARGE SCALE GENOMIC DNA]</scope>
    <source>
        <strain evidence="2 3">F-400</strain>
    </source>
</reference>
<gene>
    <name evidence="2" type="ORF">H8R26_00360</name>
</gene>
<comment type="caution">
    <text evidence="2">The sequence shown here is derived from an EMBL/GenBank/DDBJ whole genome shotgun (WGS) entry which is preliminary data.</text>
</comment>
<evidence type="ECO:0000313" key="3">
    <source>
        <dbReference type="Proteomes" id="UP000621670"/>
    </source>
</evidence>
<sequence length="175" mass="20491">MQLNTLQTKIHVMQGQNVILDYDLAALYEVETKVLNQAVKRNSKRFPSDFMFQLTDSEYASLRSQIVTLDANGRGKHRKYNPYAFTEQGIAMLSGILNSDVAIHVNIAIMRTFVHMRKYALEHKEFNERMLEIEAKYDKKFSDVYEALNYLIQKEEKETTQKVRKQIGYKNNETN</sequence>
<dbReference type="RefSeq" id="WP_166132530.1">
    <property type="nucleotide sequence ID" value="NZ_JAAOBY010000001.1"/>
</dbReference>
<dbReference type="Proteomes" id="UP000621670">
    <property type="component" value="Unassembled WGS sequence"/>
</dbReference>
<feature type="domain" description="KilA-N DNA-binding" evidence="1">
    <location>
        <begin position="9"/>
        <end position="96"/>
    </location>
</feature>
<proteinExistence type="predicted"/>
<evidence type="ECO:0000259" key="1">
    <source>
        <dbReference type="Pfam" id="PF10543"/>
    </source>
</evidence>